<protein>
    <submittedName>
        <fullName evidence="3">Uncharacterized protein</fullName>
    </submittedName>
</protein>
<dbReference type="EMBL" id="OUUY01000088">
    <property type="protein sequence ID" value="SPQ01058.1"/>
    <property type="molecule type" value="Genomic_DNA"/>
</dbReference>
<gene>
    <name evidence="3" type="ORF">NBG4_410006</name>
</gene>
<keyword evidence="4" id="KW-1185">Reference proteome</keyword>
<reference evidence="4" key="1">
    <citation type="submission" date="2018-03" db="EMBL/GenBank/DDBJ databases">
        <authorList>
            <person name="Zecchin S."/>
        </authorList>
    </citation>
    <scope>NUCLEOTIDE SEQUENCE [LARGE SCALE GENOMIC DNA]</scope>
</reference>
<keyword evidence="2" id="KW-0812">Transmembrane</keyword>
<accession>A0A2U3QI50</accession>
<evidence type="ECO:0000313" key="3">
    <source>
        <dbReference type="EMBL" id="SPQ01058.1"/>
    </source>
</evidence>
<feature type="region of interest" description="Disordered" evidence="1">
    <location>
        <begin position="68"/>
        <end position="99"/>
    </location>
</feature>
<dbReference type="AlphaFoldDB" id="A0A2U3QI50"/>
<feature type="compositionally biased region" description="Basic and acidic residues" evidence="1">
    <location>
        <begin position="71"/>
        <end position="99"/>
    </location>
</feature>
<keyword evidence="2" id="KW-0472">Membrane</keyword>
<name>A0A2U3QI50_9BACT</name>
<feature type="transmembrane region" description="Helical" evidence="2">
    <location>
        <begin position="27"/>
        <end position="45"/>
    </location>
</feature>
<dbReference type="Proteomes" id="UP000245125">
    <property type="component" value="Unassembled WGS sequence"/>
</dbReference>
<keyword evidence="2" id="KW-1133">Transmembrane helix</keyword>
<evidence type="ECO:0000256" key="1">
    <source>
        <dbReference type="SAM" id="MobiDB-lite"/>
    </source>
</evidence>
<proteinExistence type="predicted"/>
<evidence type="ECO:0000256" key="2">
    <source>
        <dbReference type="SAM" id="Phobius"/>
    </source>
</evidence>
<evidence type="ECO:0000313" key="4">
    <source>
        <dbReference type="Proteomes" id="UP000245125"/>
    </source>
</evidence>
<sequence>MTHDPVSFSQESVPGKPAGWTRTARNIFLLLILIAALAAEGYYIFVLRDKIEKQTEELRDISIQLQSSKNESADLREELSSIKKMAGERKDGDTAEGQH</sequence>
<organism evidence="3 4">
    <name type="scientific">Candidatus Sulfobium mesophilum</name>
    <dbReference type="NCBI Taxonomy" id="2016548"/>
    <lineage>
        <taxon>Bacteria</taxon>
        <taxon>Pseudomonadati</taxon>
        <taxon>Nitrospirota</taxon>
        <taxon>Nitrospiria</taxon>
        <taxon>Nitrospirales</taxon>
        <taxon>Nitrospiraceae</taxon>
        <taxon>Candidatus Sulfobium</taxon>
    </lineage>
</organism>